<evidence type="ECO:0000256" key="1">
    <source>
        <dbReference type="SAM" id="MobiDB-lite"/>
    </source>
</evidence>
<dbReference type="AlphaFoldDB" id="A0A7L5E0X2"/>
<proteinExistence type="predicted"/>
<protein>
    <submittedName>
        <fullName evidence="3">PRTRC system protein E</fullName>
    </submittedName>
</protein>
<dbReference type="NCBIfam" id="TIGR03741">
    <property type="entry name" value="PRTRC_E"/>
    <property type="match status" value="1"/>
</dbReference>
<evidence type="ECO:0000313" key="4">
    <source>
        <dbReference type="Proteomes" id="UP000503278"/>
    </source>
</evidence>
<gene>
    <name evidence="3" type="ORF">HH214_09130</name>
</gene>
<dbReference type="Proteomes" id="UP000503278">
    <property type="component" value="Chromosome"/>
</dbReference>
<organism evidence="3 4">
    <name type="scientific">Mucilaginibacter robiniae</name>
    <dbReference type="NCBI Taxonomy" id="2728022"/>
    <lineage>
        <taxon>Bacteria</taxon>
        <taxon>Pseudomonadati</taxon>
        <taxon>Bacteroidota</taxon>
        <taxon>Sphingobacteriia</taxon>
        <taxon>Sphingobacteriales</taxon>
        <taxon>Sphingobacteriaceae</taxon>
        <taxon>Mucilaginibacter</taxon>
    </lineage>
</organism>
<name>A0A7L5E0X2_9SPHI</name>
<evidence type="ECO:0000259" key="2">
    <source>
        <dbReference type="Pfam" id="PF19556"/>
    </source>
</evidence>
<dbReference type="Pfam" id="PF19556">
    <property type="entry name" value="PRTRC_E"/>
    <property type="match status" value="1"/>
</dbReference>
<feature type="region of interest" description="Disordered" evidence="1">
    <location>
        <begin position="97"/>
        <end position="125"/>
    </location>
</feature>
<evidence type="ECO:0000313" key="3">
    <source>
        <dbReference type="EMBL" id="QJD96027.1"/>
    </source>
</evidence>
<reference evidence="3 4" key="1">
    <citation type="submission" date="2020-04" db="EMBL/GenBank/DDBJ databases">
        <title>Genome sequencing of novel species.</title>
        <authorList>
            <person name="Heo J."/>
            <person name="Kim S.-J."/>
            <person name="Kim J.-S."/>
            <person name="Hong S.-B."/>
            <person name="Kwon S.-W."/>
        </authorList>
    </citation>
    <scope>NUCLEOTIDE SEQUENCE [LARGE SCALE GENOMIC DNA]</scope>
    <source>
        <strain evidence="3 4">F39-2</strain>
    </source>
</reference>
<keyword evidence="4" id="KW-1185">Reference proteome</keyword>
<dbReference type="EMBL" id="CP051682">
    <property type="protein sequence ID" value="QJD96027.1"/>
    <property type="molecule type" value="Genomic_DNA"/>
</dbReference>
<feature type="domain" description="ParB-related ThiF-related cassette protein E" evidence="2">
    <location>
        <begin position="1"/>
        <end position="174"/>
    </location>
</feature>
<dbReference type="RefSeq" id="WP_169607081.1">
    <property type="nucleotide sequence ID" value="NZ_CP051682.1"/>
</dbReference>
<dbReference type="KEGG" id="mrob:HH214_09130"/>
<sequence length="186" mass="20278">MQTNFFKQIAGLETPGTFKLAVTLTENGKITVSEMFTAACGDKAVSRIVPLTLSGTAEELDEQFFTQITAPAQQVAGLISNMEGHLKSVAEAKAASKMEQDRKAAAKSATAKKDSDHEMPDAKAEKKRAYEEALKSIAELKAACKYEEGLALLPGEREYPDKAAELGKLRAELELGREQLKQIRLF</sequence>
<dbReference type="InterPro" id="IPR022273">
    <property type="entry name" value="PRTRC_protein-E"/>
</dbReference>
<feature type="compositionally biased region" description="Basic and acidic residues" evidence="1">
    <location>
        <begin position="111"/>
        <end position="125"/>
    </location>
</feature>
<accession>A0A7L5E0X2</accession>